<protein>
    <submittedName>
        <fullName evidence="1">Uncharacterized protein</fullName>
    </submittedName>
</protein>
<keyword evidence="2" id="KW-1185">Reference proteome</keyword>
<dbReference type="EMBL" id="OOIL02001758">
    <property type="protein sequence ID" value="VFQ77973.1"/>
    <property type="molecule type" value="Genomic_DNA"/>
</dbReference>
<dbReference type="Proteomes" id="UP000595140">
    <property type="component" value="Unassembled WGS sequence"/>
</dbReference>
<feature type="non-terminal residue" evidence="1">
    <location>
        <position position="37"/>
    </location>
</feature>
<evidence type="ECO:0000313" key="1">
    <source>
        <dbReference type="EMBL" id="VFQ77973.1"/>
    </source>
</evidence>
<dbReference type="AlphaFoldDB" id="A0A484LN86"/>
<proteinExistence type="predicted"/>
<name>A0A484LN86_9ASTE</name>
<organism evidence="1 2">
    <name type="scientific">Cuscuta campestris</name>
    <dbReference type="NCBI Taxonomy" id="132261"/>
    <lineage>
        <taxon>Eukaryota</taxon>
        <taxon>Viridiplantae</taxon>
        <taxon>Streptophyta</taxon>
        <taxon>Embryophyta</taxon>
        <taxon>Tracheophyta</taxon>
        <taxon>Spermatophyta</taxon>
        <taxon>Magnoliopsida</taxon>
        <taxon>eudicotyledons</taxon>
        <taxon>Gunneridae</taxon>
        <taxon>Pentapetalae</taxon>
        <taxon>asterids</taxon>
        <taxon>lamiids</taxon>
        <taxon>Solanales</taxon>
        <taxon>Convolvulaceae</taxon>
        <taxon>Cuscuteae</taxon>
        <taxon>Cuscuta</taxon>
        <taxon>Cuscuta subgen. Grammica</taxon>
        <taxon>Cuscuta sect. Cleistogrammica</taxon>
    </lineage>
</organism>
<evidence type="ECO:0000313" key="2">
    <source>
        <dbReference type="Proteomes" id="UP000595140"/>
    </source>
</evidence>
<reference evidence="1 2" key="1">
    <citation type="submission" date="2018-04" db="EMBL/GenBank/DDBJ databases">
        <authorList>
            <person name="Vogel A."/>
        </authorList>
    </citation>
    <scope>NUCLEOTIDE SEQUENCE [LARGE SCALE GENOMIC DNA]</scope>
</reference>
<gene>
    <name evidence="1" type="ORF">CCAM_LOCUS19749</name>
</gene>
<accession>A0A484LN86</accession>
<sequence>MVASMRHLTSRASSSYFLYEVISAARAFASGALGGSE</sequence>